<evidence type="ECO:0000259" key="1">
    <source>
        <dbReference type="Pfam" id="PF03868"/>
    </source>
</evidence>
<dbReference type="InterPro" id="IPR005568">
    <property type="entry name" value="Ribosomal_uL6_N"/>
</dbReference>
<keyword evidence="3" id="KW-1185">Reference proteome</keyword>
<dbReference type="GO" id="GO:0005840">
    <property type="term" value="C:ribosome"/>
    <property type="evidence" value="ECO:0007669"/>
    <property type="project" value="InterPro"/>
</dbReference>
<dbReference type="InParanoid" id="L9KGR4"/>
<organism evidence="2 3">
    <name type="scientific">Tupaia chinensis</name>
    <name type="common">Chinese tree shrew</name>
    <name type="synonym">Tupaia belangeri chinensis</name>
    <dbReference type="NCBI Taxonomy" id="246437"/>
    <lineage>
        <taxon>Eukaryota</taxon>
        <taxon>Metazoa</taxon>
        <taxon>Chordata</taxon>
        <taxon>Craniata</taxon>
        <taxon>Vertebrata</taxon>
        <taxon>Euteleostomi</taxon>
        <taxon>Mammalia</taxon>
        <taxon>Eutheria</taxon>
        <taxon>Euarchontoglires</taxon>
        <taxon>Scandentia</taxon>
        <taxon>Tupaiidae</taxon>
        <taxon>Tupaia</taxon>
    </lineage>
</organism>
<dbReference type="Proteomes" id="UP000011518">
    <property type="component" value="Unassembled WGS sequence"/>
</dbReference>
<sequence>MKLISSSSILSRVRIKYIPGPNIIPAEVWYCLQQVIWWVEMKGAGQMWESVLIGLLEGGSVFGVWENWISLLDVQKDTDDWKATYKRKYSATKCRIEKKKILATLTKPVVSDKNGDTHS</sequence>
<dbReference type="AlphaFoldDB" id="L9KGR4"/>
<reference evidence="3" key="1">
    <citation type="submission" date="2012-07" db="EMBL/GenBank/DDBJ databases">
        <title>Genome of the Chinese tree shrew, a rising model animal genetically related to primates.</title>
        <authorList>
            <person name="Zhang G."/>
            <person name="Fan Y."/>
            <person name="Yao Y."/>
            <person name="Huang Z."/>
        </authorList>
    </citation>
    <scope>NUCLEOTIDE SEQUENCE [LARGE SCALE GENOMIC DNA]</scope>
</reference>
<evidence type="ECO:0000313" key="2">
    <source>
        <dbReference type="EMBL" id="ELW61921.1"/>
    </source>
</evidence>
<name>L9KGR4_TUPCH</name>
<protein>
    <recommendedName>
        <fullName evidence="1">Large ribosomal subunit protein uL6 N-terminal domain-containing protein</fullName>
    </recommendedName>
</protein>
<dbReference type="EMBL" id="KB320851">
    <property type="protein sequence ID" value="ELW61921.1"/>
    <property type="molecule type" value="Genomic_DNA"/>
</dbReference>
<feature type="domain" description="Large ribosomal subunit protein uL6 N-terminal" evidence="1">
    <location>
        <begin position="81"/>
        <end position="108"/>
    </location>
</feature>
<dbReference type="GO" id="GO:0006412">
    <property type="term" value="P:translation"/>
    <property type="evidence" value="ECO:0007669"/>
    <property type="project" value="InterPro"/>
</dbReference>
<proteinExistence type="predicted"/>
<dbReference type="Pfam" id="PF03868">
    <property type="entry name" value="Ribosomal_L6e_N"/>
    <property type="match status" value="1"/>
</dbReference>
<gene>
    <name evidence="2" type="ORF">TREES_T100017170</name>
</gene>
<accession>L9KGR4</accession>
<dbReference type="GO" id="GO:0003735">
    <property type="term" value="F:structural constituent of ribosome"/>
    <property type="evidence" value="ECO:0007669"/>
    <property type="project" value="InterPro"/>
</dbReference>
<reference evidence="3" key="2">
    <citation type="journal article" date="2013" name="Nat. Commun.">
        <title>Genome of the Chinese tree shrew.</title>
        <authorList>
            <person name="Fan Y."/>
            <person name="Huang Z.Y."/>
            <person name="Cao C.C."/>
            <person name="Chen C.S."/>
            <person name="Chen Y.X."/>
            <person name="Fan D.D."/>
            <person name="He J."/>
            <person name="Hou H.L."/>
            <person name="Hu L."/>
            <person name="Hu X.T."/>
            <person name="Jiang X.T."/>
            <person name="Lai R."/>
            <person name="Lang Y.S."/>
            <person name="Liang B."/>
            <person name="Liao S.G."/>
            <person name="Mu D."/>
            <person name="Ma Y.Y."/>
            <person name="Niu Y.Y."/>
            <person name="Sun X.Q."/>
            <person name="Xia J.Q."/>
            <person name="Xiao J."/>
            <person name="Xiong Z.Q."/>
            <person name="Xu L."/>
            <person name="Yang L."/>
            <person name="Zhang Y."/>
            <person name="Zhao W."/>
            <person name="Zhao X.D."/>
            <person name="Zheng Y.T."/>
            <person name="Zhou J.M."/>
            <person name="Zhu Y.B."/>
            <person name="Zhang G.J."/>
            <person name="Wang J."/>
            <person name="Yao Y.G."/>
        </authorList>
    </citation>
    <scope>NUCLEOTIDE SEQUENCE [LARGE SCALE GENOMIC DNA]</scope>
</reference>
<evidence type="ECO:0000313" key="3">
    <source>
        <dbReference type="Proteomes" id="UP000011518"/>
    </source>
</evidence>